<evidence type="ECO:0000313" key="4">
    <source>
        <dbReference type="EMBL" id="MCX2525080.1"/>
    </source>
</evidence>
<organism evidence="4 5">
    <name type="scientific">Larsenimonas rhizosphaerae</name>
    <dbReference type="NCBI Taxonomy" id="2944682"/>
    <lineage>
        <taxon>Bacteria</taxon>
        <taxon>Pseudomonadati</taxon>
        <taxon>Pseudomonadota</taxon>
        <taxon>Gammaproteobacteria</taxon>
        <taxon>Oceanospirillales</taxon>
        <taxon>Halomonadaceae</taxon>
        <taxon>Larsenimonas</taxon>
    </lineage>
</organism>
<name>A0AA42CYE9_9GAMM</name>
<evidence type="ECO:0000256" key="2">
    <source>
        <dbReference type="SAM" id="Phobius"/>
    </source>
</evidence>
<sequence length="271" mass="30185">MRHLLITFMVALMTFGVAVDHAEAKRMGGGKSFGSYSRSSQSATSTNRATTPPRQATAPNSRLSRFAGPFAGMLAGGLLASMFFGGAFDGIRMTDMLLIALVAFIAFKFLRRRRPAMAGHGQQEQPWQNRQAQPEAPVAGSGGTASRSGTPAWFNKEQFLQGAKEHFNALQRAWDKNDLPEIQEYVTPELYNMLRKERAEQPVNNETEVVKLFVELGSINEFDQQAEATVLFHGIIREEGKESEFNETWHLTRQIKDGAPWYIQGIEQNAT</sequence>
<accession>A0AA42CYE9</accession>
<evidence type="ECO:0000256" key="1">
    <source>
        <dbReference type="SAM" id="MobiDB-lite"/>
    </source>
</evidence>
<feature type="transmembrane region" description="Helical" evidence="2">
    <location>
        <begin position="91"/>
        <end position="110"/>
    </location>
</feature>
<dbReference type="AlphaFoldDB" id="A0AA42CYE9"/>
<feature type="region of interest" description="Disordered" evidence="1">
    <location>
        <begin position="30"/>
        <end position="62"/>
    </location>
</feature>
<dbReference type="InterPro" id="IPR032710">
    <property type="entry name" value="NTF2-like_dom_sf"/>
</dbReference>
<comment type="caution">
    <text evidence="4">The sequence shown here is derived from an EMBL/GenBank/DDBJ whole genome shotgun (WGS) entry which is preliminary data.</text>
</comment>
<dbReference type="SUPFAM" id="SSF54427">
    <property type="entry name" value="NTF2-like"/>
    <property type="match status" value="1"/>
</dbReference>
<proteinExistence type="predicted"/>
<feature type="region of interest" description="Disordered" evidence="1">
    <location>
        <begin position="118"/>
        <end position="148"/>
    </location>
</feature>
<dbReference type="EMBL" id="JAPIVE010000003">
    <property type="protein sequence ID" value="MCX2525080.1"/>
    <property type="molecule type" value="Genomic_DNA"/>
</dbReference>
<keyword evidence="2" id="KW-0472">Membrane</keyword>
<evidence type="ECO:0000313" key="5">
    <source>
        <dbReference type="Proteomes" id="UP001165678"/>
    </source>
</evidence>
<dbReference type="Pfam" id="PF04280">
    <property type="entry name" value="Tim44"/>
    <property type="match status" value="1"/>
</dbReference>
<dbReference type="Proteomes" id="UP001165678">
    <property type="component" value="Unassembled WGS sequence"/>
</dbReference>
<gene>
    <name evidence="4" type="ORF">OQ287_12580</name>
</gene>
<feature type="compositionally biased region" description="Polar residues" evidence="1">
    <location>
        <begin position="52"/>
        <end position="62"/>
    </location>
</feature>
<evidence type="ECO:0000259" key="3">
    <source>
        <dbReference type="SMART" id="SM00978"/>
    </source>
</evidence>
<dbReference type="RefSeq" id="WP_265896661.1">
    <property type="nucleotide sequence ID" value="NZ_JAPIVE010000003.1"/>
</dbReference>
<feature type="domain" description="Tim44-like" evidence="3">
    <location>
        <begin position="141"/>
        <end position="268"/>
    </location>
</feature>
<reference evidence="4" key="1">
    <citation type="submission" date="2022-11" db="EMBL/GenBank/DDBJ databases">
        <title>Larsenimonas rhizosphaerae sp. nov., isolated from a tidal mudflat.</title>
        <authorList>
            <person name="Lee S.D."/>
            <person name="Kim I.S."/>
        </authorList>
    </citation>
    <scope>NUCLEOTIDE SEQUENCE</scope>
    <source>
        <strain evidence="4">GH2-1</strain>
    </source>
</reference>
<dbReference type="InterPro" id="IPR007379">
    <property type="entry name" value="Tim44-like_dom"/>
</dbReference>
<dbReference type="SMART" id="SM00978">
    <property type="entry name" value="Tim44"/>
    <property type="match status" value="1"/>
</dbReference>
<dbReference type="PANTHER" id="PTHR41542:SF1">
    <property type="entry name" value="BLL5807 PROTEIN"/>
    <property type="match status" value="1"/>
</dbReference>
<dbReference type="PANTHER" id="PTHR41542">
    <property type="entry name" value="BLL5807 PROTEIN"/>
    <property type="match status" value="1"/>
</dbReference>
<protein>
    <submittedName>
        <fullName evidence="4">TIM44-like domain-containing protein</fullName>
    </submittedName>
</protein>
<dbReference type="Gene3D" id="3.10.450.240">
    <property type="match status" value="1"/>
</dbReference>
<keyword evidence="5" id="KW-1185">Reference proteome</keyword>
<keyword evidence="2" id="KW-1133">Transmembrane helix</keyword>
<feature type="compositionally biased region" description="Polar residues" evidence="1">
    <location>
        <begin position="122"/>
        <end position="132"/>
    </location>
</feature>
<keyword evidence="2" id="KW-0812">Transmembrane</keyword>
<feature type="compositionally biased region" description="Low complexity" evidence="1">
    <location>
        <begin position="35"/>
        <end position="51"/>
    </location>
</feature>